<dbReference type="PIRSF" id="PIRSF026671">
    <property type="entry name" value="AA_dipeptidase"/>
    <property type="match status" value="1"/>
</dbReference>
<evidence type="ECO:0000256" key="7">
    <source>
        <dbReference type="ARBA" id="ARBA00023049"/>
    </source>
</evidence>
<comment type="cofactor">
    <cofactor evidence="9">
        <name>Zn(2+)</name>
        <dbReference type="ChEBI" id="CHEBI:29105"/>
    </cofactor>
    <text evidence="9">Binds 1 zinc ion per subunit.</text>
</comment>
<keyword evidence="5 9" id="KW-0862">Zinc</keyword>
<evidence type="ECO:0000313" key="13">
    <source>
        <dbReference type="Proteomes" id="UP000502248"/>
    </source>
</evidence>
<comment type="function">
    <text evidence="9 10">Catalyzes hydrolysis of the D-alanyl-D-alanine dipeptide.</text>
</comment>
<comment type="similarity">
    <text evidence="9 10">Belongs to the peptidase M15D family.</text>
</comment>
<feature type="site" description="Transition state stabilizer" evidence="9">
    <location>
        <position position="115"/>
    </location>
</feature>
<reference evidence="12 13" key="1">
    <citation type="submission" date="2020-04" db="EMBL/GenBank/DDBJ databases">
        <title>Genome sequencing of novel species.</title>
        <authorList>
            <person name="Heo J."/>
            <person name="Kim S.-J."/>
            <person name="Kim J.-S."/>
            <person name="Hong S.-B."/>
            <person name="Kwon S.-W."/>
        </authorList>
    </citation>
    <scope>NUCLEOTIDE SEQUENCE [LARGE SCALE GENOMIC DNA]</scope>
    <source>
        <strain evidence="12 13">MFER-1</strain>
    </source>
</reference>
<dbReference type="GO" id="GO:0160237">
    <property type="term" value="F:D-Ala-D-Ala dipeptidase activity"/>
    <property type="evidence" value="ECO:0007669"/>
    <property type="project" value="UniProtKB-EC"/>
</dbReference>
<evidence type="ECO:0000256" key="1">
    <source>
        <dbReference type="ARBA" id="ARBA00001362"/>
    </source>
</evidence>
<dbReference type="GO" id="GO:0006508">
    <property type="term" value="P:proteolysis"/>
    <property type="evidence" value="ECO:0007669"/>
    <property type="project" value="UniProtKB-KW"/>
</dbReference>
<dbReference type="KEGG" id="cheb:HH215_08165"/>
<dbReference type="PANTHER" id="PTHR43126">
    <property type="entry name" value="D-ALANYL-D-ALANINE DIPEPTIDASE"/>
    <property type="match status" value="1"/>
</dbReference>
<evidence type="ECO:0000313" key="12">
    <source>
        <dbReference type="EMBL" id="QJD88052.1"/>
    </source>
</evidence>
<evidence type="ECO:0000256" key="2">
    <source>
        <dbReference type="ARBA" id="ARBA00022670"/>
    </source>
</evidence>
<evidence type="ECO:0000256" key="5">
    <source>
        <dbReference type="ARBA" id="ARBA00022833"/>
    </source>
</evidence>
<dbReference type="AlphaFoldDB" id="A0A7Z2VS53"/>
<evidence type="ECO:0000256" key="4">
    <source>
        <dbReference type="ARBA" id="ARBA00022801"/>
    </source>
</evidence>
<proteinExistence type="inferred from homology"/>
<comment type="catalytic activity">
    <reaction evidence="1 9 10">
        <text>D-alanyl-D-alanine + H2O = 2 D-alanine</text>
        <dbReference type="Rhea" id="RHEA:20661"/>
        <dbReference type="ChEBI" id="CHEBI:15377"/>
        <dbReference type="ChEBI" id="CHEBI:57416"/>
        <dbReference type="ChEBI" id="CHEBI:57822"/>
        <dbReference type="EC" id="3.4.13.22"/>
    </reaction>
</comment>
<feature type="active site" description="Proton donor/acceptor" evidence="9">
    <location>
        <position position="225"/>
    </location>
</feature>
<dbReference type="Pfam" id="PF01427">
    <property type="entry name" value="Peptidase_M15"/>
    <property type="match status" value="1"/>
</dbReference>
<keyword evidence="3 9" id="KW-0479">Metal-binding</keyword>
<keyword evidence="13" id="KW-1185">Reference proteome</keyword>
<feature type="binding site" evidence="9">
    <location>
        <position position="228"/>
    </location>
    <ligand>
        <name>Zn(2+)</name>
        <dbReference type="ChEBI" id="CHEBI:29105"/>
        <note>catalytic</note>
    </ligand>
</feature>
<evidence type="ECO:0000256" key="8">
    <source>
        <dbReference type="ARBA" id="ARBA00023316"/>
    </source>
</evidence>
<dbReference type="GO" id="GO:0008237">
    <property type="term" value="F:metallopeptidase activity"/>
    <property type="evidence" value="ECO:0007669"/>
    <property type="project" value="UniProtKB-KW"/>
</dbReference>
<dbReference type="SUPFAM" id="SSF55166">
    <property type="entry name" value="Hedgehog/DD-peptidase"/>
    <property type="match status" value="1"/>
</dbReference>
<feature type="region of interest" description="Disordered" evidence="11">
    <location>
        <begin position="1"/>
        <end position="39"/>
    </location>
</feature>
<evidence type="ECO:0000256" key="10">
    <source>
        <dbReference type="PIRNR" id="PIRNR026671"/>
    </source>
</evidence>
<dbReference type="InterPro" id="IPR000755">
    <property type="entry name" value="A_A_dipeptidase"/>
</dbReference>
<keyword evidence="8 10" id="KW-0961">Cell wall biogenesis/degradation</keyword>
<organism evidence="12 13">
    <name type="scientific">Cohnella herbarum</name>
    <dbReference type="NCBI Taxonomy" id="2728023"/>
    <lineage>
        <taxon>Bacteria</taxon>
        <taxon>Bacillati</taxon>
        <taxon>Bacillota</taxon>
        <taxon>Bacilli</taxon>
        <taxon>Bacillales</taxon>
        <taxon>Paenibacillaceae</taxon>
        <taxon>Cohnella</taxon>
    </lineage>
</organism>
<gene>
    <name evidence="12" type="ORF">HH215_08165</name>
</gene>
<dbReference type="HAMAP" id="MF_01924">
    <property type="entry name" value="A_A_dipeptidase"/>
    <property type="match status" value="1"/>
</dbReference>
<dbReference type="EMBL" id="CP051680">
    <property type="protein sequence ID" value="QJD88052.1"/>
    <property type="molecule type" value="Genomic_DNA"/>
</dbReference>
<name>A0A7Z2VS53_9BACL</name>
<dbReference type="Gene3D" id="3.30.1380.10">
    <property type="match status" value="1"/>
</dbReference>
<dbReference type="PANTHER" id="PTHR43126:SF1">
    <property type="entry name" value="D-ALANYL-D-ALANINE DIPEPTIDASE"/>
    <property type="match status" value="1"/>
</dbReference>
<feature type="binding site" evidence="9">
    <location>
        <position position="167"/>
    </location>
    <ligand>
        <name>Zn(2+)</name>
        <dbReference type="ChEBI" id="CHEBI:29105"/>
        <note>catalytic</note>
    </ligand>
</feature>
<feature type="compositionally biased region" description="Polar residues" evidence="11">
    <location>
        <begin position="15"/>
        <end position="36"/>
    </location>
</feature>
<dbReference type="GO" id="GO:0008270">
    <property type="term" value="F:zinc ion binding"/>
    <property type="evidence" value="ECO:0007669"/>
    <property type="project" value="UniProtKB-UniRule"/>
</dbReference>
<protein>
    <recommendedName>
        <fullName evidence="9 10">D-alanyl-D-alanine dipeptidase</fullName>
        <shortName evidence="9 10">D-Ala-D-Ala dipeptidase</shortName>
        <ecNumber evidence="9 10">3.4.13.22</ecNumber>
    </recommendedName>
</protein>
<dbReference type="CDD" id="cd14817">
    <property type="entry name" value="D-Ala-D-Ala_dipeptidase_VanX"/>
    <property type="match status" value="1"/>
</dbReference>
<keyword evidence="6 9" id="KW-0224">Dipeptidase</keyword>
<keyword evidence="4 9" id="KW-0378">Hydrolase</keyword>
<dbReference type="GO" id="GO:0071555">
    <property type="term" value="P:cell wall organization"/>
    <property type="evidence" value="ECO:0007669"/>
    <property type="project" value="UniProtKB-KW"/>
</dbReference>
<dbReference type="EC" id="3.4.13.22" evidence="9 10"/>
<evidence type="ECO:0000256" key="6">
    <source>
        <dbReference type="ARBA" id="ARBA00022997"/>
    </source>
</evidence>
<evidence type="ECO:0000256" key="9">
    <source>
        <dbReference type="HAMAP-Rule" id="MF_01924"/>
    </source>
</evidence>
<dbReference type="Proteomes" id="UP000502248">
    <property type="component" value="Chromosome"/>
</dbReference>
<accession>A0A7Z2VS53</accession>
<evidence type="ECO:0000256" key="3">
    <source>
        <dbReference type="ARBA" id="ARBA00022723"/>
    </source>
</evidence>
<evidence type="ECO:0000256" key="11">
    <source>
        <dbReference type="SAM" id="MobiDB-lite"/>
    </source>
</evidence>
<keyword evidence="7 9" id="KW-0482">Metalloprotease</keyword>
<sequence>MNVPDPIVKPIPEPVSTQTGQSVANEKQSKQNSTGEKSAEKLRKLPKGFVYLDEVIPDAKYEIRYYSDYNFVGEPIDGYKAPVPIFSGKAADALKKVNSELERKGYQLLIYDAYRPQKAVNHFIRWAKDAEDVKMKMIFYPDVDKTKVFKLGYVASKSGHSRGSTVDLTMVVKKTGKAVDMGGPYDFFGEISGHGTKLITAKQTANRNILKNAMVKHGFKPYAKEWWHYTLVNEPFPKKYFDFDVE</sequence>
<keyword evidence="2 9" id="KW-0645">Protease</keyword>
<dbReference type="InterPro" id="IPR009045">
    <property type="entry name" value="Zn_M74/Hedgehog-like"/>
</dbReference>
<feature type="binding site" evidence="9">
    <location>
        <position position="160"/>
    </location>
    <ligand>
        <name>Zn(2+)</name>
        <dbReference type="ChEBI" id="CHEBI:29105"/>
        <note>catalytic</note>
    </ligand>
</feature>